<name>A0A840CX91_9BACT</name>
<accession>A0A840CX91</accession>
<sequence length="142" mass="16290">MVIDMSLSCIVIDQDGNDLLNPDTEGAIDTSKIEKYYLRNGEFIKFYYNNLDSPKGYRVSKHELDDDHEYICGFGLSPYEEYEGNKTLTIIKWNENESDTIVIDVYKNGGIVQASNIHINGSKNIDWIAPATFKLVKERKKE</sequence>
<organism evidence="1 2">
    <name type="scientific">Dysgonomonas hofstadii</name>
    <dbReference type="NCBI Taxonomy" id="637886"/>
    <lineage>
        <taxon>Bacteria</taxon>
        <taxon>Pseudomonadati</taxon>
        <taxon>Bacteroidota</taxon>
        <taxon>Bacteroidia</taxon>
        <taxon>Bacteroidales</taxon>
        <taxon>Dysgonomonadaceae</taxon>
        <taxon>Dysgonomonas</taxon>
    </lineage>
</organism>
<protein>
    <submittedName>
        <fullName evidence="1">Uncharacterized protein</fullName>
    </submittedName>
</protein>
<dbReference type="Proteomes" id="UP000555103">
    <property type="component" value="Unassembled WGS sequence"/>
</dbReference>
<evidence type="ECO:0000313" key="1">
    <source>
        <dbReference type="EMBL" id="MBB4037385.1"/>
    </source>
</evidence>
<dbReference type="EMBL" id="JACIEP010000013">
    <property type="protein sequence ID" value="MBB4037385.1"/>
    <property type="molecule type" value="Genomic_DNA"/>
</dbReference>
<gene>
    <name evidence="1" type="ORF">GGR21_003302</name>
</gene>
<proteinExistence type="predicted"/>
<keyword evidence="2" id="KW-1185">Reference proteome</keyword>
<reference evidence="1 2" key="1">
    <citation type="submission" date="2020-08" db="EMBL/GenBank/DDBJ databases">
        <title>Genomic Encyclopedia of Type Strains, Phase IV (KMG-IV): sequencing the most valuable type-strain genomes for metagenomic binning, comparative biology and taxonomic classification.</title>
        <authorList>
            <person name="Goeker M."/>
        </authorList>
    </citation>
    <scope>NUCLEOTIDE SEQUENCE [LARGE SCALE GENOMIC DNA]</scope>
    <source>
        <strain evidence="1 2">DSM 104969</strain>
    </source>
</reference>
<dbReference type="AlphaFoldDB" id="A0A840CX91"/>
<dbReference type="RefSeq" id="WP_183308226.1">
    <property type="nucleotide sequence ID" value="NZ_JACIEP010000013.1"/>
</dbReference>
<comment type="caution">
    <text evidence="1">The sequence shown here is derived from an EMBL/GenBank/DDBJ whole genome shotgun (WGS) entry which is preliminary data.</text>
</comment>
<evidence type="ECO:0000313" key="2">
    <source>
        <dbReference type="Proteomes" id="UP000555103"/>
    </source>
</evidence>